<evidence type="ECO:0000313" key="3">
    <source>
        <dbReference type="Proteomes" id="UP001190700"/>
    </source>
</evidence>
<organism evidence="2 3">
    <name type="scientific">Cymbomonas tetramitiformis</name>
    <dbReference type="NCBI Taxonomy" id="36881"/>
    <lineage>
        <taxon>Eukaryota</taxon>
        <taxon>Viridiplantae</taxon>
        <taxon>Chlorophyta</taxon>
        <taxon>Pyramimonadophyceae</taxon>
        <taxon>Pyramimonadales</taxon>
        <taxon>Pyramimonadaceae</taxon>
        <taxon>Cymbomonas</taxon>
    </lineage>
</organism>
<keyword evidence="3" id="KW-1185">Reference proteome</keyword>
<dbReference type="AlphaFoldDB" id="A0AAE0KZT3"/>
<evidence type="ECO:0000313" key="2">
    <source>
        <dbReference type="EMBL" id="KAK3266853.1"/>
    </source>
</evidence>
<name>A0AAE0KZT3_9CHLO</name>
<comment type="caution">
    <text evidence="2">The sequence shown here is derived from an EMBL/GenBank/DDBJ whole genome shotgun (WGS) entry which is preliminary data.</text>
</comment>
<evidence type="ECO:0000256" key="1">
    <source>
        <dbReference type="SAM" id="MobiDB-lite"/>
    </source>
</evidence>
<protein>
    <submittedName>
        <fullName evidence="2">Uncharacterized protein</fullName>
    </submittedName>
</protein>
<dbReference type="EMBL" id="LGRX02012793">
    <property type="protein sequence ID" value="KAK3266853.1"/>
    <property type="molecule type" value="Genomic_DNA"/>
</dbReference>
<gene>
    <name evidence="2" type="ORF">CYMTET_24556</name>
</gene>
<feature type="region of interest" description="Disordered" evidence="1">
    <location>
        <begin position="24"/>
        <end position="43"/>
    </location>
</feature>
<dbReference type="Proteomes" id="UP001190700">
    <property type="component" value="Unassembled WGS sequence"/>
</dbReference>
<sequence>MLHFDSATTVQNGAVKHDTVNIAESDTGENGMPFPKQFPDTEPPFAKSCMDNMSTDTVAYDTLNFVIDNNFSLDSSILNSANLNISDRDFEIGNYNIYSFCELRPADHFQGG</sequence>
<reference evidence="2 3" key="1">
    <citation type="journal article" date="2015" name="Genome Biol. Evol.">
        <title>Comparative Genomics of a Bacterivorous Green Alga Reveals Evolutionary Causalities and Consequences of Phago-Mixotrophic Mode of Nutrition.</title>
        <authorList>
            <person name="Burns J.A."/>
            <person name="Paasch A."/>
            <person name="Narechania A."/>
            <person name="Kim E."/>
        </authorList>
    </citation>
    <scope>NUCLEOTIDE SEQUENCE [LARGE SCALE GENOMIC DNA]</scope>
    <source>
        <strain evidence="2 3">PLY_AMNH</strain>
    </source>
</reference>
<accession>A0AAE0KZT3</accession>
<proteinExistence type="predicted"/>